<protein>
    <recommendedName>
        <fullName evidence="4">DUF2231 domain-containing protein</fullName>
    </recommendedName>
</protein>
<accession>A0A7Y0X6N6</accession>
<organism evidence="2 3">
    <name type="scientific">Vibrio parahaemolyticus</name>
    <dbReference type="NCBI Taxonomy" id="670"/>
    <lineage>
        <taxon>Bacteria</taxon>
        <taxon>Pseudomonadati</taxon>
        <taxon>Pseudomonadota</taxon>
        <taxon>Gammaproteobacteria</taxon>
        <taxon>Vibrionales</taxon>
        <taxon>Vibrionaceae</taxon>
        <taxon>Vibrio</taxon>
    </lineage>
</organism>
<dbReference type="EMBL" id="JABCLD010001761">
    <property type="protein sequence ID" value="NMU27048.1"/>
    <property type="molecule type" value="Genomic_DNA"/>
</dbReference>
<feature type="transmembrane region" description="Helical" evidence="1">
    <location>
        <begin position="127"/>
        <end position="145"/>
    </location>
</feature>
<keyword evidence="1" id="KW-1133">Transmembrane helix</keyword>
<feature type="transmembrane region" description="Helical" evidence="1">
    <location>
        <begin position="96"/>
        <end position="121"/>
    </location>
</feature>
<feature type="transmembrane region" description="Helical" evidence="1">
    <location>
        <begin position="60"/>
        <end position="84"/>
    </location>
</feature>
<evidence type="ECO:0000256" key="1">
    <source>
        <dbReference type="SAM" id="Phobius"/>
    </source>
</evidence>
<dbReference type="AlphaFoldDB" id="A0A7Y0X6N6"/>
<sequence length="165" mass="18548">MSSKNNMNLFRLLWPGTIYFPIFWFPLLIPLLTGFIVVLIDGLLLANSSSGFDKLAILGFGTTAFTTIQTSFLSTDVWALTTILMSSAKRQLNGALVWGHSFAVIIGLFVHLTFIVATKLLSHFPYFFWWSTFLALVGFIGAFWIRGVVYNYIEKFELEAVASSE</sequence>
<comment type="caution">
    <text evidence="2">The sequence shown here is derived from an EMBL/GenBank/DDBJ whole genome shotgun (WGS) entry which is preliminary data.</text>
</comment>
<evidence type="ECO:0008006" key="4">
    <source>
        <dbReference type="Google" id="ProtNLM"/>
    </source>
</evidence>
<gene>
    <name evidence="2" type="ORF">HKB21_15635</name>
</gene>
<dbReference type="RefSeq" id="WP_269666032.1">
    <property type="nucleotide sequence ID" value="NZ_CP138328.1"/>
</dbReference>
<evidence type="ECO:0000313" key="2">
    <source>
        <dbReference type="EMBL" id="NMU27048.1"/>
    </source>
</evidence>
<keyword evidence="1" id="KW-0812">Transmembrane</keyword>
<name>A0A7Y0X6N6_VIBPH</name>
<evidence type="ECO:0000313" key="3">
    <source>
        <dbReference type="Proteomes" id="UP000555836"/>
    </source>
</evidence>
<keyword evidence="1" id="KW-0472">Membrane</keyword>
<dbReference type="Proteomes" id="UP000555836">
    <property type="component" value="Unassembled WGS sequence"/>
</dbReference>
<proteinExistence type="predicted"/>
<reference evidence="2 3" key="1">
    <citation type="submission" date="2020-04" db="EMBL/GenBank/DDBJ databases">
        <title>Whole-genome sequencing of Vibrio spp. from China reveals different genetic environments of blaCTX-M-14 among diverse lineages.</title>
        <authorList>
            <person name="Zheng Z."/>
            <person name="Ye L."/>
            <person name="Chen S."/>
        </authorList>
    </citation>
    <scope>NUCLEOTIDE SEQUENCE [LARGE SCALE GENOMIC DNA]</scope>
    <source>
        <strain evidence="2 3">Vb0574</strain>
    </source>
</reference>
<feature type="transmembrane region" description="Helical" evidence="1">
    <location>
        <begin position="12"/>
        <end position="40"/>
    </location>
</feature>